<reference evidence="1" key="1">
    <citation type="submission" date="2021-01" db="EMBL/GenBank/DDBJ databases">
        <title>Phytophthora aleatoria, a newly-described species from Pinus radiata is distinct from Phytophthora cactorum isolates based on comparative genomics.</title>
        <authorList>
            <person name="Mcdougal R."/>
            <person name="Panda P."/>
            <person name="Williams N."/>
            <person name="Studholme D.J."/>
        </authorList>
    </citation>
    <scope>NUCLEOTIDE SEQUENCE</scope>
    <source>
        <strain evidence="1">NZFS 4037</strain>
    </source>
</reference>
<dbReference type="Proteomes" id="UP000709295">
    <property type="component" value="Unassembled WGS sequence"/>
</dbReference>
<proteinExistence type="predicted"/>
<organism evidence="1 2">
    <name type="scientific">Phytophthora aleatoria</name>
    <dbReference type="NCBI Taxonomy" id="2496075"/>
    <lineage>
        <taxon>Eukaryota</taxon>
        <taxon>Sar</taxon>
        <taxon>Stramenopiles</taxon>
        <taxon>Oomycota</taxon>
        <taxon>Peronosporomycetes</taxon>
        <taxon>Peronosporales</taxon>
        <taxon>Peronosporaceae</taxon>
        <taxon>Phytophthora</taxon>
    </lineage>
</organism>
<sequence length="283" mass="30520">MFDGWSSGSMHYVAVYGVFETDGNLRLQLLAVSPLDDGSQNADAHIKLFDGQAFIVGDNCSTNQSIATKIGVPLVGCASHRATTVDAVEKLIPTGVSHRKLVVLLEHVKKSQSVTKKLQCDGIDLADGRLLFDSVVAEHPCMRGHLMASAKIVHSPVFESAVVKVINGGVLSSAESTAVKRFEVPSGSGKRKTRAEDYATQILRAGPSKRAKQDGVATYSSLLKQLPPTSNACERLFSQCKLVLTPQRTSMLPANFELVMFLRANRSMWDVTTLASVGCESEL</sequence>
<dbReference type="PANTHER" id="PTHR40866:SF1">
    <property type="entry name" value="BED-TYPE DOMAIN-CONTAINING PROTEIN"/>
    <property type="match status" value="1"/>
</dbReference>
<dbReference type="EMBL" id="JAENGY010002549">
    <property type="protein sequence ID" value="KAG6943878.1"/>
    <property type="molecule type" value="Genomic_DNA"/>
</dbReference>
<evidence type="ECO:0000313" key="1">
    <source>
        <dbReference type="EMBL" id="KAG6943878.1"/>
    </source>
</evidence>
<evidence type="ECO:0008006" key="3">
    <source>
        <dbReference type="Google" id="ProtNLM"/>
    </source>
</evidence>
<evidence type="ECO:0000313" key="2">
    <source>
        <dbReference type="Proteomes" id="UP000709295"/>
    </source>
</evidence>
<keyword evidence="2" id="KW-1185">Reference proteome</keyword>
<name>A0A8J5IHI0_9STRA</name>
<accession>A0A8J5IHI0</accession>
<protein>
    <recommendedName>
        <fullName evidence="3">HAT C-terminal dimerisation domain-containing protein</fullName>
    </recommendedName>
</protein>
<comment type="caution">
    <text evidence="1">The sequence shown here is derived from an EMBL/GenBank/DDBJ whole genome shotgun (WGS) entry which is preliminary data.</text>
</comment>
<dbReference type="AlphaFoldDB" id="A0A8J5IHI0"/>
<dbReference type="PANTHER" id="PTHR40866">
    <property type="entry name" value="BED-TYPE DOMAIN-CONTAINING PROTEIN"/>
    <property type="match status" value="1"/>
</dbReference>
<gene>
    <name evidence="1" type="ORF">JG688_00017390</name>
</gene>